<sequence length="66" mass="7359">MQVSEGSALFLALIFGGITVLLVRSRDVRWWQALLIAVFGVYIGQTPVIFTVNSLLTWFLSGFTHT</sequence>
<dbReference type="RefSeq" id="WP_120756462.1">
    <property type="nucleotide sequence ID" value="NZ_JBFADQ010000010.1"/>
</dbReference>
<keyword evidence="1" id="KW-0812">Transmembrane</keyword>
<reference evidence="2 3" key="1">
    <citation type="journal article" date="2015" name="Antonie Van Leeuwenhoek">
        <title>Streptomyces klenkii sp. nov., isolated from deep marine sediment.</title>
        <authorList>
            <person name="Veyisoglu A."/>
            <person name="Sahin N."/>
        </authorList>
    </citation>
    <scope>NUCLEOTIDE SEQUENCE [LARGE SCALE GENOMIC DNA]</scope>
    <source>
        <strain evidence="2 3">KCTC 29202</strain>
    </source>
</reference>
<feature type="transmembrane region" description="Helical" evidence="1">
    <location>
        <begin position="35"/>
        <end position="60"/>
    </location>
</feature>
<accession>A0A3B0BEH2</accession>
<feature type="transmembrane region" description="Helical" evidence="1">
    <location>
        <begin position="6"/>
        <end position="23"/>
    </location>
</feature>
<protein>
    <submittedName>
        <fullName evidence="2">Uncharacterized protein</fullName>
    </submittedName>
</protein>
<dbReference type="AlphaFoldDB" id="A0A3B0BEH2"/>
<gene>
    <name evidence="2" type="ORF">D7231_17720</name>
</gene>
<proteinExistence type="predicted"/>
<keyword evidence="1" id="KW-0472">Membrane</keyword>
<dbReference type="OrthoDB" id="4312233at2"/>
<dbReference type="Proteomes" id="UP000270343">
    <property type="component" value="Unassembled WGS sequence"/>
</dbReference>
<keyword evidence="3" id="KW-1185">Reference proteome</keyword>
<keyword evidence="1" id="KW-1133">Transmembrane helix</keyword>
<evidence type="ECO:0000256" key="1">
    <source>
        <dbReference type="SAM" id="Phobius"/>
    </source>
</evidence>
<dbReference type="EMBL" id="RBAM01000007">
    <property type="protein sequence ID" value="RKN70748.1"/>
    <property type="molecule type" value="Genomic_DNA"/>
</dbReference>
<name>A0A3B0BEH2_9ACTN</name>
<organism evidence="2 3">
    <name type="scientific">Streptomyces klenkii</name>
    <dbReference type="NCBI Taxonomy" id="1420899"/>
    <lineage>
        <taxon>Bacteria</taxon>
        <taxon>Bacillati</taxon>
        <taxon>Actinomycetota</taxon>
        <taxon>Actinomycetes</taxon>
        <taxon>Kitasatosporales</taxon>
        <taxon>Streptomycetaceae</taxon>
        <taxon>Streptomyces</taxon>
    </lineage>
</organism>
<evidence type="ECO:0000313" key="2">
    <source>
        <dbReference type="EMBL" id="RKN70748.1"/>
    </source>
</evidence>
<comment type="caution">
    <text evidence="2">The sequence shown here is derived from an EMBL/GenBank/DDBJ whole genome shotgun (WGS) entry which is preliminary data.</text>
</comment>
<evidence type="ECO:0000313" key="3">
    <source>
        <dbReference type="Proteomes" id="UP000270343"/>
    </source>
</evidence>